<dbReference type="GO" id="GO:0016887">
    <property type="term" value="F:ATP hydrolysis activity"/>
    <property type="evidence" value="ECO:0007669"/>
    <property type="project" value="InterPro"/>
</dbReference>
<dbReference type="PANTHER" id="PTHR43394">
    <property type="entry name" value="ATP-DEPENDENT PERMEASE MDL1, MITOCHONDRIAL"/>
    <property type="match status" value="1"/>
</dbReference>
<feature type="transmembrane region" description="Helical" evidence="9">
    <location>
        <begin position="233"/>
        <end position="255"/>
    </location>
</feature>
<evidence type="ECO:0000256" key="1">
    <source>
        <dbReference type="ARBA" id="ARBA00004651"/>
    </source>
</evidence>
<keyword evidence="2" id="KW-0813">Transport</keyword>
<dbReference type="AlphaFoldDB" id="A0AB36JUE6"/>
<keyword evidence="7 9" id="KW-1133">Transmembrane helix</keyword>
<dbReference type="RefSeq" id="WP_076995283.1">
    <property type="nucleotide sequence ID" value="NZ_MSPR01000001.1"/>
</dbReference>
<dbReference type="Proteomes" id="UP000188946">
    <property type="component" value="Unassembled WGS sequence"/>
</dbReference>
<evidence type="ECO:0000256" key="5">
    <source>
        <dbReference type="ARBA" id="ARBA00022741"/>
    </source>
</evidence>
<dbReference type="CDD" id="cd18548">
    <property type="entry name" value="ABC_6TM_Tm287_like"/>
    <property type="match status" value="1"/>
</dbReference>
<keyword evidence="3" id="KW-1003">Cell membrane</keyword>
<dbReference type="GO" id="GO:0005524">
    <property type="term" value="F:ATP binding"/>
    <property type="evidence" value="ECO:0007669"/>
    <property type="project" value="UniProtKB-KW"/>
</dbReference>
<dbReference type="PANTHER" id="PTHR43394:SF1">
    <property type="entry name" value="ATP-BINDING CASSETTE SUB-FAMILY B MEMBER 10, MITOCHONDRIAL"/>
    <property type="match status" value="1"/>
</dbReference>
<comment type="subcellular location">
    <subcellularLocation>
        <location evidence="1">Cell membrane</location>
        <topology evidence="1">Multi-pass membrane protein</topology>
    </subcellularLocation>
</comment>
<keyword evidence="8 9" id="KW-0472">Membrane</keyword>
<dbReference type="InterPro" id="IPR011527">
    <property type="entry name" value="ABC1_TM_dom"/>
</dbReference>
<dbReference type="Proteomes" id="UP000188600">
    <property type="component" value="Unassembled WGS sequence"/>
</dbReference>
<dbReference type="SUPFAM" id="SSF52540">
    <property type="entry name" value="P-loop containing nucleoside triphosphate hydrolases"/>
    <property type="match status" value="1"/>
</dbReference>
<feature type="transmembrane region" description="Helical" evidence="9">
    <location>
        <begin position="275"/>
        <end position="294"/>
    </location>
</feature>
<dbReference type="Pfam" id="PF00664">
    <property type="entry name" value="ABC_membrane"/>
    <property type="match status" value="1"/>
</dbReference>
<dbReference type="Pfam" id="PF00005">
    <property type="entry name" value="ABC_tran"/>
    <property type="match status" value="1"/>
</dbReference>
<evidence type="ECO:0000313" key="12">
    <source>
        <dbReference type="EMBL" id="ONK28908.1"/>
    </source>
</evidence>
<feature type="transmembrane region" description="Helical" evidence="9">
    <location>
        <begin position="123"/>
        <end position="146"/>
    </location>
</feature>
<dbReference type="GO" id="GO:0005886">
    <property type="term" value="C:plasma membrane"/>
    <property type="evidence" value="ECO:0007669"/>
    <property type="project" value="UniProtKB-SubCell"/>
</dbReference>
<evidence type="ECO:0000259" key="10">
    <source>
        <dbReference type="PROSITE" id="PS50893"/>
    </source>
</evidence>
<dbReference type="GO" id="GO:0015421">
    <property type="term" value="F:ABC-type oligopeptide transporter activity"/>
    <property type="evidence" value="ECO:0007669"/>
    <property type="project" value="TreeGrafter"/>
</dbReference>
<dbReference type="SUPFAM" id="SSF90123">
    <property type="entry name" value="ABC transporter transmembrane region"/>
    <property type="match status" value="1"/>
</dbReference>
<organism evidence="12 14">
    <name type="scientific">Streptococcus azizii</name>
    <dbReference type="NCBI Taxonomy" id="1579424"/>
    <lineage>
        <taxon>Bacteria</taxon>
        <taxon>Bacillati</taxon>
        <taxon>Bacillota</taxon>
        <taxon>Bacilli</taxon>
        <taxon>Lactobacillales</taxon>
        <taxon>Streptococcaceae</taxon>
        <taxon>Streptococcus</taxon>
    </lineage>
</organism>
<dbReference type="PROSITE" id="PS00211">
    <property type="entry name" value="ABC_TRANSPORTER_1"/>
    <property type="match status" value="1"/>
</dbReference>
<evidence type="ECO:0000256" key="7">
    <source>
        <dbReference type="ARBA" id="ARBA00022989"/>
    </source>
</evidence>
<evidence type="ECO:0000313" key="13">
    <source>
        <dbReference type="EMBL" id="ONK31185.1"/>
    </source>
</evidence>
<dbReference type="EMBL" id="MSPR01000001">
    <property type="protein sequence ID" value="ONK31185.1"/>
    <property type="molecule type" value="Genomic_DNA"/>
</dbReference>
<proteinExistence type="predicted"/>
<feature type="transmembrane region" description="Helical" evidence="9">
    <location>
        <begin position="152"/>
        <end position="174"/>
    </location>
</feature>
<feature type="domain" description="ABC transporter" evidence="10">
    <location>
        <begin position="327"/>
        <end position="562"/>
    </location>
</feature>
<keyword evidence="6 12" id="KW-0067">ATP-binding</keyword>
<gene>
    <name evidence="13" type="ORF">BVE84_00915</name>
    <name evidence="12" type="ORF">BVE86_02160</name>
</gene>
<dbReference type="EMBL" id="MSPT01000003">
    <property type="protein sequence ID" value="ONK28908.1"/>
    <property type="molecule type" value="Genomic_DNA"/>
</dbReference>
<evidence type="ECO:0000259" key="11">
    <source>
        <dbReference type="PROSITE" id="PS50929"/>
    </source>
</evidence>
<dbReference type="InterPro" id="IPR039421">
    <property type="entry name" value="Type_1_exporter"/>
</dbReference>
<dbReference type="FunFam" id="3.40.50.300:FF:000221">
    <property type="entry name" value="Multidrug ABC transporter ATP-binding protein"/>
    <property type="match status" value="1"/>
</dbReference>
<feature type="domain" description="ABC transmembrane type-1" evidence="11">
    <location>
        <begin position="14"/>
        <end position="295"/>
    </location>
</feature>
<feature type="transmembrane region" description="Helical" evidence="9">
    <location>
        <begin position="12"/>
        <end position="29"/>
    </location>
</feature>
<dbReference type="Gene3D" id="3.40.50.300">
    <property type="entry name" value="P-loop containing nucleotide triphosphate hydrolases"/>
    <property type="match status" value="1"/>
</dbReference>
<evidence type="ECO:0000256" key="3">
    <source>
        <dbReference type="ARBA" id="ARBA00022475"/>
    </source>
</evidence>
<evidence type="ECO:0000256" key="9">
    <source>
        <dbReference type="SAM" id="Phobius"/>
    </source>
</evidence>
<name>A0AB36JUE6_9STRE</name>
<evidence type="ECO:0000256" key="6">
    <source>
        <dbReference type="ARBA" id="ARBA00022840"/>
    </source>
</evidence>
<evidence type="ECO:0000256" key="8">
    <source>
        <dbReference type="ARBA" id="ARBA00023136"/>
    </source>
</evidence>
<dbReference type="PROSITE" id="PS50893">
    <property type="entry name" value="ABC_TRANSPORTER_2"/>
    <property type="match status" value="1"/>
</dbReference>
<evidence type="ECO:0000313" key="14">
    <source>
        <dbReference type="Proteomes" id="UP000188600"/>
    </source>
</evidence>
<dbReference type="InterPro" id="IPR036640">
    <property type="entry name" value="ABC1_TM_sf"/>
</dbReference>
<dbReference type="SMART" id="SM00382">
    <property type="entry name" value="AAA"/>
    <property type="match status" value="1"/>
</dbReference>
<dbReference type="InterPro" id="IPR027417">
    <property type="entry name" value="P-loop_NTPase"/>
</dbReference>
<comment type="caution">
    <text evidence="12">The sequence shown here is derived from an EMBL/GenBank/DDBJ whole genome shotgun (WGS) entry which is preliminary data.</text>
</comment>
<reference evidence="14 15" key="1">
    <citation type="submission" date="2016-12" db="EMBL/GenBank/DDBJ databases">
        <authorList>
            <person name="Gulvik C.A."/>
        </authorList>
    </citation>
    <scope>NUCLEOTIDE SEQUENCE [LARGE SCALE GENOMIC DNA]</scope>
    <source>
        <strain evidence="13 15">12-5202</strain>
        <strain evidence="12 14">12-5291</strain>
    </source>
</reference>
<keyword evidence="4 9" id="KW-0812">Transmembrane</keyword>
<dbReference type="InterPro" id="IPR017871">
    <property type="entry name" value="ABC_transporter-like_CS"/>
</dbReference>
<evidence type="ECO:0000256" key="4">
    <source>
        <dbReference type="ARBA" id="ARBA00022692"/>
    </source>
</evidence>
<evidence type="ECO:0000256" key="2">
    <source>
        <dbReference type="ARBA" id="ARBA00022448"/>
    </source>
</evidence>
<feature type="transmembrane region" description="Helical" evidence="9">
    <location>
        <begin position="49"/>
        <end position="78"/>
    </location>
</feature>
<dbReference type="InterPro" id="IPR003593">
    <property type="entry name" value="AAA+_ATPase"/>
</dbReference>
<dbReference type="InterPro" id="IPR003439">
    <property type="entry name" value="ABC_transporter-like_ATP-bd"/>
</dbReference>
<evidence type="ECO:0000313" key="15">
    <source>
        <dbReference type="Proteomes" id="UP000188946"/>
    </source>
</evidence>
<dbReference type="Gene3D" id="1.20.1560.10">
    <property type="entry name" value="ABC transporter type 1, transmembrane domain"/>
    <property type="match status" value="1"/>
</dbReference>
<keyword evidence="15" id="KW-1185">Reference proteome</keyword>
<dbReference type="PROSITE" id="PS50929">
    <property type="entry name" value="ABC_TM1F"/>
    <property type="match status" value="1"/>
</dbReference>
<sequence>MLIKAILKYKWHVLASICMVILYVSSSLLQPRFLQNVLAAVAENNQAGIYQLGAWLLGIAGVGLLAGAINTVLSAYIAQSVSADLREQMFKKIQTFSYANIEEFNAGNLVVRMTNDISQVQNLLMMSFQVLLRMPLLFTGAIVFAIMTMPSLWWIVLLMIVLIGAAMAVIMGIMGPRFGRFQQLVDKINAIAKENLRGVRVVKSFVQEKNQAEKFHQVSDDLLALNLFIGRGFAFLEPVFILISYLAIYAAIYSVYGMLDHNPEAINKLASFNTYLIQIMFSIIMVGFMGSNASRALISIRRIKEVLTTEPALTYQDVADQDLSGTIRFDHVTFTYPKDEQPTLKDISFEIEAGQMVGVVGATGAGKSTLAQLIPRLFDPQEGHIEIGGVDIKTVSQSTLRQSVSIILQKAILFSGTIASNIRQGKQDADDVELERAARIAQAMEFIHQMPDRYQSDVEERGNNFSGGQKQRMSIARGLVANPKILILDDSTSALDAKSEKLVQEALNKDLKGTTTIIIAQKISSVVKADTILVLDEGRLIGQGTHKELVATNRVYREIFETQKGKEAE</sequence>
<accession>A0AB36JUE6</accession>
<protein>
    <submittedName>
        <fullName evidence="12">Multidrug ABC transporter ATP-binding protein</fullName>
    </submittedName>
</protein>
<keyword evidence="5" id="KW-0547">Nucleotide-binding</keyword>